<gene>
    <name evidence="4" type="ORF">OMM_05676</name>
</gene>
<dbReference type="EMBL" id="ATBP01002017">
    <property type="protein sequence ID" value="ETR66392.1"/>
    <property type="molecule type" value="Genomic_DNA"/>
</dbReference>
<evidence type="ECO:0000256" key="2">
    <source>
        <dbReference type="SAM" id="SignalP"/>
    </source>
</evidence>
<protein>
    <recommendedName>
        <fullName evidence="3">IPTL-CTERM protein sorting domain-containing protein</fullName>
    </recommendedName>
</protein>
<dbReference type="AlphaFoldDB" id="A0A1V1NUX7"/>
<sequence>MFHKKTTLLISMICLIITSNMAYSKDIISLQPINPLVNQPTNYTTIAVEWTASTEEGDSFYAAFSKGITYALHEYNPSAPESVPDHVITPVQQFSHSIDSTSLSFETDDAYYFNIIIDSEGEYGATSSIGPFIIDTTKPAPVNVSGVTSTDRNSIQLTIDPDDANQVCILLNTTNTLSCDWDDIPENRTIISPTLSEGNNLVYAFFKDLAGNTNQAIHSVKYAPVDFIPEQTTVKVATIPTLSEWGLILLMGILLFSSVWIRKKGVAS</sequence>
<dbReference type="Pfam" id="PF18203">
    <property type="entry name" value="IPTL-CTERM"/>
    <property type="match status" value="1"/>
</dbReference>
<keyword evidence="1" id="KW-1133">Transmembrane helix</keyword>
<evidence type="ECO:0000256" key="1">
    <source>
        <dbReference type="SAM" id="Phobius"/>
    </source>
</evidence>
<keyword evidence="1" id="KW-0472">Membrane</keyword>
<dbReference type="NCBIfam" id="TIGR04174">
    <property type="entry name" value="IPTL_CTERM"/>
    <property type="match status" value="1"/>
</dbReference>
<proteinExistence type="predicted"/>
<organism evidence="4 5">
    <name type="scientific">Candidatus Magnetoglobus multicellularis str. Araruama</name>
    <dbReference type="NCBI Taxonomy" id="890399"/>
    <lineage>
        <taxon>Bacteria</taxon>
        <taxon>Pseudomonadati</taxon>
        <taxon>Thermodesulfobacteriota</taxon>
        <taxon>Desulfobacteria</taxon>
        <taxon>Desulfobacterales</taxon>
        <taxon>Desulfobacteraceae</taxon>
        <taxon>Candidatus Magnetoglobus</taxon>
    </lineage>
</organism>
<reference evidence="5" key="1">
    <citation type="submission" date="2012-11" db="EMBL/GenBank/DDBJ databases">
        <authorList>
            <person name="Lucero-Rivera Y.E."/>
            <person name="Tovar-Ramirez D."/>
        </authorList>
    </citation>
    <scope>NUCLEOTIDE SEQUENCE [LARGE SCALE GENOMIC DNA]</scope>
    <source>
        <strain evidence="5">Araruama</strain>
    </source>
</reference>
<feature type="chain" id="PRO_5010714784" description="IPTL-CTERM protein sorting domain-containing protein" evidence="2">
    <location>
        <begin position="25"/>
        <end position="268"/>
    </location>
</feature>
<dbReference type="Proteomes" id="UP000189670">
    <property type="component" value="Unassembled WGS sequence"/>
</dbReference>
<evidence type="ECO:0000313" key="4">
    <source>
        <dbReference type="EMBL" id="ETR66392.1"/>
    </source>
</evidence>
<comment type="caution">
    <text evidence="4">The sequence shown here is derived from an EMBL/GenBank/DDBJ whole genome shotgun (WGS) entry which is preliminary data.</text>
</comment>
<feature type="signal peptide" evidence="2">
    <location>
        <begin position="1"/>
        <end position="24"/>
    </location>
</feature>
<accession>A0A1V1NUX7</accession>
<keyword evidence="2" id="KW-0732">Signal</keyword>
<name>A0A1V1NUX7_9BACT</name>
<keyword evidence="1" id="KW-0812">Transmembrane</keyword>
<feature type="transmembrane region" description="Helical" evidence="1">
    <location>
        <begin position="242"/>
        <end position="261"/>
    </location>
</feature>
<evidence type="ECO:0000313" key="5">
    <source>
        <dbReference type="Proteomes" id="UP000189670"/>
    </source>
</evidence>
<feature type="domain" description="IPTL-CTERM protein sorting" evidence="3">
    <location>
        <begin position="239"/>
        <end position="254"/>
    </location>
</feature>
<evidence type="ECO:0000259" key="3">
    <source>
        <dbReference type="Pfam" id="PF18203"/>
    </source>
</evidence>
<dbReference type="InterPro" id="IPR026442">
    <property type="entry name" value="IPTL_CTERM"/>
</dbReference>